<dbReference type="Proteomes" id="UP000037136">
    <property type="component" value="Unassembled WGS sequence"/>
</dbReference>
<comment type="caution">
    <text evidence="2">The sequence shown here is derived from an EMBL/GenBank/DDBJ whole genome shotgun (WGS) entry which is preliminary data.</text>
</comment>
<gene>
    <name evidence="2" type="ORF">XA68_17588</name>
</gene>
<evidence type="ECO:0000256" key="1">
    <source>
        <dbReference type="SAM" id="MobiDB-lite"/>
    </source>
</evidence>
<sequence length="111" mass="12255">MDRPPTTPPMYDTHLLRHPPPTPPTTPVPKAWRNTLWCVAMCECCVHQLIRNGHAEPVAVRLGLGTRRSIRRFSSISSPLTPPPPNDAKIDTPAISVCSCASRRGHSTTRI</sequence>
<protein>
    <submittedName>
        <fullName evidence="2">Uncharacterized protein</fullName>
    </submittedName>
</protein>
<keyword evidence="3" id="KW-1185">Reference proteome</keyword>
<proteinExistence type="predicted"/>
<dbReference type="AlphaFoldDB" id="A0A2A9PIY2"/>
<accession>A0A2A9PIY2</accession>
<dbReference type="EMBL" id="LAZP02000076">
    <property type="protein sequence ID" value="PFH61339.1"/>
    <property type="molecule type" value="Genomic_DNA"/>
</dbReference>
<organism evidence="2 3">
    <name type="scientific">Ophiocordyceps unilateralis</name>
    <name type="common">Zombie-ant fungus</name>
    <name type="synonym">Torrubia unilateralis</name>
    <dbReference type="NCBI Taxonomy" id="268505"/>
    <lineage>
        <taxon>Eukaryota</taxon>
        <taxon>Fungi</taxon>
        <taxon>Dikarya</taxon>
        <taxon>Ascomycota</taxon>
        <taxon>Pezizomycotina</taxon>
        <taxon>Sordariomycetes</taxon>
        <taxon>Hypocreomycetidae</taxon>
        <taxon>Hypocreales</taxon>
        <taxon>Ophiocordycipitaceae</taxon>
        <taxon>Ophiocordyceps</taxon>
    </lineage>
</organism>
<reference evidence="2 3" key="1">
    <citation type="journal article" date="2015" name="BMC Genomics">
        <title>Gene expression during zombie ant biting behavior reflects the complexity underlying fungal parasitic behavioral manipulation.</title>
        <authorList>
            <person name="de Bekker C."/>
            <person name="Ohm R.A."/>
            <person name="Loreto R.G."/>
            <person name="Sebastian A."/>
            <person name="Albert I."/>
            <person name="Merrow M."/>
            <person name="Brachmann A."/>
            <person name="Hughes D.P."/>
        </authorList>
    </citation>
    <scope>NUCLEOTIDE SEQUENCE [LARGE SCALE GENOMIC DNA]</scope>
    <source>
        <strain evidence="2 3">SC16a</strain>
    </source>
</reference>
<evidence type="ECO:0000313" key="2">
    <source>
        <dbReference type="EMBL" id="PFH61339.1"/>
    </source>
</evidence>
<feature type="compositionally biased region" description="Pro residues" evidence="1">
    <location>
        <begin position="18"/>
        <end position="27"/>
    </location>
</feature>
<evidence type="ECO:0000313" key="3">
    <source>
        <dbReference type="Proteomes" id="UP000037136"/>
    </source>
</evidence>
<name>A0A2A9PIY2_OPHUN</name>
<reference evidence="2 3" key="2">
    <citation type="journal article" date="2017" name="Sci. Rep.">
        <title>Ant-infecting Ophiocordyceps genomes reveal a high diversity of potential behavioral manipulation genes and a possible major role for enterotoxins.</title>
        <authorList>
            <person name="de Bekker C."/>
            <person name="Ohm R.A."/>
            <person name="Evans H.C."/>
            <person name="Brachmann A."/>
            <person name="Hughes D.P."/>
        </authorList>
    </citation>
    <scope>NUCLEOTIDE SEQUENCE [LARGE SCALE GENOMIC DNA]</scope>
    <source>
        <strain evidence="2 3">SC16a</strain>
    </source>
</reference>
<feature type="region of interest" description="Disordered" evidence="1">
    <location>
        <begin position="1"/>
        <end position="27"/>
    </location>
</feature>